<gene>
    <name evidence="1" type="ORF">DCS_00141</name>
</gene>
<proteinExistence type="predicted"/>
<name>A0A151GPH3_DRECN</name>
<sequence length="538" mass="60388">MNSVPALTPFLYQYCLTSTDQATAVVYFTSRRKWRGHHGTAVRSLEPTAVLSICPPLRLPVVMFDESTGQVFQEWTLSRQAMSPQGIDAQDWSRRQPIASSSTSVRERGPRSLVAMTINVIVSNIGRIPSWEYLTHVPQHLQRRIWRFLEPSGVSLHAWKLFSKLLCLADAEKTLGLCRFRQHICEPDSALRRYSQPLTSLTADFITHLIIAGGCKFRANEMLCLAEMRNLGVLELLQPAESELASYPRLSNRLIRGWTEVKNPFPLLRILRICGGDQHATQESLPLVSQFPSLALYDVTASREDWPDPADLARAHGWNTAFLGPDKDDSLVDYLMLLLPPDQWHHVQPADLAKAIQTDLAALYGDSQIEVRFAACEEAIPLQGYMTDAAKGSMLAGGTGGDSQKRGTSCRQRPLETWAFWLYSFLGQVGHDSDLRRNGISVDSHLVAGPFILPSKPLACLSLGHGRRGRTELQWPYDHPWPLPMVHRVFTRLSIARATSDTDPSSIPPNFVATETRDPALRRRKRQRLDDVLRDLSG</sequence>
<dbReference type="InParanoid" id="A0A151GPH3"/>
<reference evidence="1 2" key="1">
    <citation type="journal article" date="2016" name="Sci. Rep.">
        <title>Insights into Adaptations to a Near-Obligate Nematode Endoparasitic Lifestyle from the Finished Genome of Drechmeria coniospora.</title>
        <authorList>
            <person name="Zhang L."/>
            <person name="Zhou Z."/>
            <person name="Guo Q."/>
            <person name="Fokkens L."/>
            <person name="Miskei M."/>
            <person name="Pocsi I."/>
            <person name="Zhang W."/>
            <person name="Chen M."/>
            <person name="Wang L."/>
            <person name="Sun Y."/>
            <person name="Donzelli B.G."/>
            <person name="Gibson D.M."/>
            <person name="Nelson D.R."/>
            <person name="Luo J.G."/>
            <person name="Rep M."/>
            <person name="Liu H."/>
            <person name="Yang S."/>
            <person name="Wang J."/>
            <person name="Krasnoff S.B."/>
            <person name="Xu Y."/>
            <person name="Molnar I."/>
            <person name="Lin M."/>
        </authorList>
    </citation>
    <scope>NUCLEOTIDE SEQUENCE [LARGE SCALE GENOMIC DNA]</scope>
    <source>
        <strain evidence="1 2">ARSEF 6962</strain>
    </source>
</reference>
<evidence type="ECO:0000313" key="1">
    <source>
        <dbReference type="EMBL" id="KYK59014.1"/>
    </source>
</evidence>
<dbReference type="AlphaFoldDB" id="A0A151GPH3"/>
<keyword evidence="2" id="KW-1185">Reference proteome</keyword>
<comment type="caution">
    <text evidence="1">The sequence shown here is derived from an EMBL/GenBank/DDBJ whole genome shotgun (WGS) entry which is preliminary data.</text>
</comment>
<dbReference type="RefSeq" id="XP_040658366.1">
    <property type="nucleotide sequence ID" value="XM_040797483.1"/>
</dbReference>
<evidence type="ECO:0000313" key="2">
    <source>
        <dbReference type="Proteomes" id="UP000076580"/>
    </source>
</evidence>
<dbReference type="Proteomes" id="UP000076580">
    <property type="component" value="Chromosome 01"/>
</dbReference>
<organism evidence="1 2">
    <name type="scientific">Drechmeria coniospora</name>
    <name type="common">Nematophagous fungus</name>
    <name type="synonym">Meria coniospora</name>
    <dbReference type="NCBI Taxonomy" id="98403"/>
    <lineage>
        <taxon>Eukaryota</taxon>
        <taxon>Fungi</taxon>
        <taxon>Dikarya</taxon>
        <taxon>Ascomycota</taxon>
        <taxon>Pezizomycotina</taxon>
        <taxon>Sordariomycetes</taxon>
        <taxon>Hypocreomycetidae</taxon>
        <taxon>Hypocreales</taxon>
        <taxon>Ophiocordycipitaceae</taxon>
        <taxon>Drechmeria</taxon>
    </lineage>
</organism>
<dbReference type="GeneID" id="63712784"/>
<accession>A0A151GPH3</accession>
<protein>
    <submittedName>
        <fullName evidence="1">Uncharacterized protein</fullName>
    </submittedName>
</protein>
<dbReference type="EMBL" id="LAYC01000001">
    <property type="protein sequence ID" value="KYK59014.1"/>
    <property type="molecule type" value="Genomic_DNA"/>
</dbReference>